<sequence>MERGLLGAAPTVDNNKRKRGVKGQYIASMMQGNPKMLLAASPIFKGITQQQLPFSVASNPLDSENAYQASIKLPLPDGREAWGIGSARTKKEAERNAAVDACKKLNELGFLVGDHNNNTAENSEVGWGENPKNILIRSVSFRSICCGPNAKPLPINLLSSGPDHSKVFVAELVVPIPGKSTFVAIGEGRNKSEAERVCCYKACEKLQEEGLLSKPGEACGVSIPSFSKALQIRQQSEQPAIVGVKDEELSMMEDALQRLHLEMEDDYAQRCQLPPEEAQDLLLQEEVFDVPSGYTSREYLNAESATMYTAARNRMSSSLLAEQWQARQSLPLWRYRQKIVDMIGQNQVIVLTGETGSGKTTQVPQFVLEDYELNGRGAEVRVVVTQPRRIAAISVAERVAWERGEPLGRSVGYSIRLESVPPRPWGSILYCTTGVLLRRLQRRDGATGISHIIIDEVHERDLETDFLLIVVRELLQSHPSLRVVVMSATVDSSIYDRYFNNCPVISVPGMMHPVQVFHLDDLPHLMGQYNFIVPKFPMARITDEEEVDTDLVANVISWIAEEYSQTDGSILCFLPGLDHIIMIKERLQKMPAGKKMIILPLHSQLPAGEQRAAFTRAPAGLRKVILATNIAETSVTIDDVVYVVDSGKVKEKQYDPSLNMNILRVQWTSQASARQRQGRAGRVRAGFCFRMYTSQVFCTMNEHQVPEMQRVPLEELCLQIKAIASAAANNTSVSAGPSHSNIVRFLSKALQPPNIHAVHAAIRLLKDLGAIDMQENLTPLGMTLAKLAVPPRFGKMLIYGALLGSLEPVLTIVAAACFRDPFVAPINKRDEADKMRASFAVGLSYGSDQLALVTAFEQWTAACSQGQGFVFCERCFLAPATMKLIAGMRQQLRRTLLEAGIKEQFIKPTSQGSMHVARSLLVAGLYPSIAGSEFCRESRGMKNATKHAYRWRLGFKVNNGRVLIHPTSVISEKQLNPASHYYLVFQEKVQTSQVFVRGCTLLPALPVVLLSWRVKISSEPPASELTGDWMVLEVEGWLKFLIDRRSGSVLLELREAFHRILGKWASGGIHKDAERYLVMVAMTLLEATCNDMFLVDTRGVMN</sequence>
<evidence type="ECO:0000259" key="11">
    <source>
        <dbReference type="PROSITE" id="PS50137"/>
    </source>
</evidence>
<dbReference type="PROSITE" id="PS00690">
    <property type="entry name" value="DEAH_ATP_HELICASE"/>
    <property type="match status" value="1"/>
</dbReference>
<evidence type="ECO:0000256" key="2">
    <source>
        <dbReference type="ARBA" id="ARBA00022528"/>
    </source>
</evidence>
<dbReference type="Gene3D" id="3.40.50.300">
    <property type="entry name" value="P-loop containing nucleotide triphosphate hydrolases"/>
    <property type="match status" value="2"/>
</dbReference>
<evidence type="ECO:0000256" key="8">
    <source>
        <dbReference type="ARBA" id="ARBA00047984"/>
    </source>
</evidence>
<dbReference type="Pfam" id="PF21010">
    <property type="entry name" value="HA2_C"/>
    <property type="match status" value="1"/>
</dbReference>
<dbReference type="EC" id="3.6.4.13" evidence="1"/>
<dbReference type="CDD" id="cd18791">
    <property type="entry name" value="SF2_C_RHA"/>
    <property type="match status" value="1"/>
</dbReference>
<dbReference type="Gene3D" id="1.20.120.1080">
    <property type="match status" value="1"/>
</dbReference>
<dbReference type="SMART" id="SM00487">
    <property type="entry name" value="DEXDc"/>
    <property type="match status" value="1"/>
</dbReference>
<evidence type="ECO:0000256" key="1">
    <source>
        <dbReference type="ARBA" id="ARBA00012552"/>
    </source>
</evidence>
<comment type="similarity">
    <text evidence="9">Belongs to the DExH box helicase family.</text>
</comment>
<comment type="caution">
    <text evidence="14">The sequence shown here is derived from an EMBL/GenBank/DDBJ whole genome shotgun (WGS) entry which is preliminary data.</text>
</comment>
<dbReference type="SUPFAM" id="SSF52540">
    <property type="entry name" value="P-loop containing nucleoside triphosphate hydrolases"/>
    <property type="match status" value="1"/>
</dbReference>
<keyword evidence="3" id="KW-0547">Nucleotide-binding</keyword>
<dbReference type="Proteomes" id="UP000825935">
    <property type="component" value="Chromosome 16"/>
</dbReference>
<reference evidence="14" key="1">
    <citation type="submission" date="2021-08" db="EMBL/GenBank/DDBJ databases">
        <title>WGS assembly of Ceratopteris richardii.</title>
        <authorList>
            <person name="Marchant D.B."/>
            <person name="Chen G."/>
            <person name="Jenkins J."/>
            <person name="Shu S."/>
            <person name="Leebens-Mack J."/>
            <person name="Grimwood J."/>
            <person name="Schmutz J."/>
            <person name="Soltis P."/>
            <person name="Soltis D."/>
            <person name="Chen Z.-H."/>
        </authorList>
    </citation>
    <scope>NUCLEOTIDE SEQUENCE</scope>
    <source>
        <strain evidence="14">Whitten #5841</strain>
        <tissue evidence="14">Leaf</tissue>
    </source>
</reference>
<evidence type="ECO:0000313" key="15">
    <source>
        <dbReference type="Proteomes" id="UP000825935"/>
    </source>
</evidence>
<dbReference type="PROSITE" id="PS51194">
    <property type="entry name" value="HELICASE_CTER"/>
    <property type="match status" value="1"/>
</dbReference>
<evidence type="ECO:0000256" key="9">
    <source>
        <dbReference type="ARBA" id="ARBA00060772"/>
    </source>
</evidence>
<evidence type="ECO:0000256" key="10">
    <source>
        <dbReference type="PROSITE-ProRule" id="PRU00266"/>
    </source>
</evidence>
<dbReference type="AlphaFoldDB" id="A0A8T2T5M7"/>
<protein>
    <recommendedName>
        <fullName evidence="1">RNA helicase</fullName>
        <ecNumber evidence="1">3.6.4.13</ecNumber>
    </recommendedName>
</protein>
<dbReference type="PROSITE" id="PS50137">
    <property type="entry name" value="DS_RBD"/>
    <property type="match status" value="2"/>
</dbReference>
<dbReference type="InterPro" id="IPR002464">
    <property type="entry name" value="DNA/RNA_helicase_DEAH_CS"/>
</dbReference>
<dbReference type="SMART" id="SM00490">
    <property type="entry name" value="HELICc"/>
    <property type="match status" value="1"/>
</dbReference>
<evidence type="ECO:0000256" key="4">
    <source>
        <dbReference type="ARBA" id="ARBA00022801"/>
    </source>
</evidence>
<dbReference type="Pfam" id="PF00035">
    <property type="entry name" value="dsrm"/>
    <property type="match status" value="2"/>
</dbReference>
<keyword evidence="7 10" id="KW-0694">RNA-binding</keyword>
<feature type="domain" description="Helicase C-terminal" evidence="13">
    <location>
        <begin position="551"/>
        <end position="724"/>
    </location>
</feature>
<keyword evidence="15" id="KW-1185">Reference proteome</keyword>
<dbReference type="InterPro" id="IPR027417">
    <property type="entry name" value="P-loop_NTPase"/>
</dbReference>
<organism evidence="14 15">
    <name type="scientific">Ceratopteris richardii</name>
    <name type="common">Triangle waterfern</name>
    <dbReference type="NCBI Taxonomy" id="49495"/>
    <lineage>
        <taxon>Eukaryota</taxon>
        <taxon>Viridiplantae</taxon>
        <taxon>Streptophyta</taxon>
        <taxon>Embryophyta</taxon>
        <taxon>Tracheophyta</taxon>
        <taxon>Polypodiopsida</taxon>
        <taxon>Polypodiidae</taxon>
        <taxon>Polypodiales</taxon>
        <taxon>Pteridineae</taxon>
        <taxon>Pteridaceae</taxon>
        <taxon>Parkerioideae</taxon>
        <taxon>Ceratopteris</taxon>
    </lineage>
</organism>
<dbReference type="GO" id="GO:0005634">
    <property type="term" value="C:nucleus"/>
    <property type="evidence" value="ECO:0007669"/>
    <property type="project" value="TreeGrafter"/>
</dbReference>
<keyword evidence="2" id="KW-0934">Plastid</keyword>
<dbReference type="SMART" id="SM00847">
    <property type="entry name" value="HA2"/>
    <property type="match status" value="1"/>
</dbReference>
<feature type="domain" description="DRBM" evidence="11">
    <location>
        <begin position="77"/>
        <end position="107"/>
    </location>
</feature>
<accession>A0A8T2T5M7</accession>
<dbReference type="InterPro" id="IPR011545">
    <property type="entry name" value="DEAD/DEAH_box_helicase_dom"/>
</dbReference>
<dbReference type="FunFam" id="3.40.50.300:FF:000526">
    <property type="entry name" value="DExH-box ATP-dependent RNA helicase DExH3"/>
    <property type="match status" value="1"/>
</dbReference>
<proteinExistence type="inferred from homology"/>
<dbReference type="InterPro" id="IPR048333">
    <property type="entry name" value="HA2_WH"/>
</dbReference>
<dbReference type="InterPro" id="IPR014001">
    <property type="entry name" value="Helicase_ATP-bd"/>
</dbReference>
<dbReference type="Gene3D" id="3.30.160.20">
    <property type="match status" value="2"/>
</dbReference>
<dbReference type="OMA" id="VHIVVTQ"/>
<dbReference type="Pfam" id="PF00270">
    <property type="entry name" value="DEAD"/>
    <property type="match status" value="1"/>
</dbReference>
<evidence type="ECO:0000313" key="14">
    <source>
        <dbReference type="EMBL" id="KAH7388399.1"/>
    </source>
</evidence>
<dbReference type="Pfam" id="PF00271">
    <property type="entry name" value="Helicase_C"/>
    <property type="match status" value="1"/>
</dbReference>
<dbReference type="PANTHER" id="PTHR18934:SF259">
    <property type="entry name" value="RNA HELICASE"/>
    <property type="match status" value="1"/>
</dbReference>
<dbReference type="EMBL" id="CM035421">
    <property type="protein sequence ID" value="KAH7388399.1"/>
    <property type="molecule type" value="Genomic_DNA"/>
</dbReference>
<feature type="domain" description="Helicase ATP-binding" evidence="12">
    <location>
        <begin position="340"/>
        <end position="508"/>
    </location>
</feature>
<feature type="domain" description="DRBM" evidence="11">
    <location>
        <begin position="160"/>
        <end position="208"/>
    </location>
</feature>
<dbReference type="InterPro" id="IPR001650">
    <property type="entry name" value="Helicase_C-like"/>
</dbReference>
<keyword evidence="5" id="KW-0347">Helicase</keyword>
<keyword evidence="2" id="KW-0150">Chloroplast</keyword>
<dbReference type="Pfam" id="PF07717">
    <property type="entry name" value="OB_NTP_bind"/>
    <property type="match status" value="1"/>
</dbReference>
<dbReference type="InterPro" id="IPR014720">
    <property type="entry name" value="dsRBD_dom"/>
</dbReference>
<name>A0A8T2T5M7_CERRI</name>
<dbReference type="SUPFAM" id="SSF54768">
    <property type="entry name" value="dsRNA-binding domain-like"/>
    <property type="match status" value="2"/>
</dbReference>
<dbReference type="GO" id="GO:0003724">
    <property type="term" value="F:RNA helicase activity"/>
    <property type="evidence" value="ECO:0007669"/>
    <property type="project" value="UniProtKB-EC"/>
</dbReference>
<dbReference type="InterPro" id="IPR011709">
    <property type="entry name" value="DEAD-box_helicase_OB_fold"/>
</dbReference>
<evidence type="ECO:0000259" key="13">
    <source>
        <dbReference type="PROSITE" id="PS51194"/>
    </source>
</evidence>
<keyword evidence="6" id="KW-0067">ATP-binding</keyword>
<evidence type="ECO:0000256" key="5">
    <source>
        <dbReference type="ARBA" id="ARBA00022806"/>
    </source>
</evidence>
<evidence type="ECO:0000259" key="12">
    <source>
        <dbReference type="PROSITE" id="PS51192"/>
    </source>
</evidence>
<dbReference type="GO" id="GO:0003723">
    <property type="term" value="F:RNA binding"/>
    <property type="evidence" value="ECO:0007669"/>
    <property type="project" value="UniProtKB-UniRule"/>
</dbReference>
<dbReference type="FunFam" id="1.20.120.1080:FF:000002">
    <property type="entry name" value="Putative ATP-dependent RNA helicase DHX36"/>
    <property type="match status" value="1"/>
</dbReference>
<dbReference type="GO" id="GO:0016787">
    <property type="term" value="F:hydrolase activity"/>
    <property type="evidence" value="ECO:0007669"/>
    <property type="project" value="UniProtKB-KW"/>
</dbReference>
<gene>
    <name evidence="14" type="ORF">KP509_16G074200</name>
</gene>
<comment type="catalytic activity">
    <reaction evidence="8">
        <text>ATP + H2O = ADP + phosphate + H(+)</text>
        <dbReference type="Rhea" id="RHEA:13065"/>
        <dbReference type="ChEBI" id="CHEBI:15377"/>
        <dbReference type="ChEBI" id="CHEBI:15378"/>
        <dbReference type="ChEBI" id="CHEBI:30616"/>
        <dbReference type="ChEBI" id="CHEBI:43474"/>
        <dbReference type="ChEBI" id="CHEBI:456216"/>
        <dbReference type="EC" id="3.6.4.13"/>
    </reaction>
</comment>
<dbReference type="OrthoDB" id="5600252at2759"/>
<keyword evidence="4" id="KW-0378">Hydrolase</keyword>
<dbReference type="SMART" id="SM00358">
    <property type="entry name" value="DSRM"/>
    <property type="match status" value="2"/>
</dbReference>
<dbReference type="PANTHER" id="PTHR18934">
    <property type="entry name" value="ATP-DEPENDENT RNA HELICASE"/>
    <property type="match status" value="1"/>
</dbReference>
<dbReference type="InterPro" id="IPR007502">
    <property type="entry name" value="Helicase-assoc_dom"/>
</dbReference>
<dbReference type="GO" id="GO:0005524">
    <property type="term" value="F:ATP binding"/>
    <property type="evidence" value="ECO:0007669"/>
    <property type="project" value="UniProtKB-KW"/>
</dbReference>
<dbReference type="PROSITE" id="PS51192">
    <property type="entry name" value="HELICASE_ATP_BIND_1"/>
    <property type="match status" value="1"/>
</dbReference>
<evidence type="ECO:0000256" key="6">
    <source>
        <dbReference type="ARBA" id="ARBA00022840"/>
    </source>
</evidence>
<evidence type="ECO:0000256" key="3">
    <source>
        <dbReference type="ARBA" id="ARBA00022741"/>
    </source>
</evidence>
<evidence type="ECO:0000256" key="7">
    <source>
        <dbReference type="ARBA" id="ARBA00022884"/>
    </source>
</evidence>
<dbReference type="Pfam" id="PF04408">
    <property type="entry name" value="WHD_HA2"/>
    <property type="match status" value="1"/>
</dbReference>